<evidence type="ECO:0000256" key="3">
    <source>
        <dbReference type="ARBA" id="ARBA00022833"/>
    </source>
</evidence>
<dbReference type="KEGG" id="cre:CHLRE_16g691400v5"/>
<sequence length="1541" mass="155876">MEQQKALRECEAAVSAGLAAYRSGQQLTVAGLPVLLMPFHKLAAVLERWQLEPEALAVAVKILSSGSLSRLLQLQAHAAEHALAAGFPELVAEPLVRPAAGSAAAAGNAPRPTGARQQQQRRPQQPQQPQQQPKEDYFDRMDRRGAVDLQVYGAATRILSMCLAFPGGSNGGTPVGLPRAAAAVVEQTAAALLRMHVLHWPGTLAARAVETLAAFQAAAPPLPLPAVAEGAASGTAAAGSSSTSSGGDGRCGDLPLPSSAVAAAHAEAVVRSHVNHAVLVSCGLVSAFSVMATEQFCRQHLDRSINSSSSRSSSSSGSSSSNGRQQQLQQAGPSGPLLAALVAEIGSSCFLEQAARLALQEAACMGRRRLRQPAVMAHVEGHMRTCYVYRADDAGVLQPSDLCINLVSQLCRLANDMCFKRRMCITSKHCGLTPGAIRELGGDGSSSGGGSSRSGGSNGGSSSGGSSGGATRGGRGGAGAAGSGASASAAAAQTEPPLVAPWGACMHTLVLAEAVAGLAVAGFGGGVRGTWGLPPELVAGLPVLGLDSRGRAVDLGPLLQQQQLSGVASAAATACSGAAGASRQGPPGTAVHVLGLHAMPFRALCTAVEEQLLISELPGVGAAAAAAAAAAASQEALARGVFSGSGGSNSSSGRGRAGSSNSGARGGNSSGSTGQRQACAADGPLPWRLPLGRRALAVLCLRITDLAAAGHGQAYAAASAAGAAGGPASAAGGPASAASAAYASGASGSSSGSSNSGSSSSGSSSTGALQIRIRPHQIWLLGTQAIADARRLLLLSPGIDGRHRTASAASAAPASATTGSASNATAAGTRTGRSAATATPAGPQQQQQQQRAAVAAAAPGGYPLLPAAWWQSLAALLHVPVPLHPAYMAEDANASWQYNEDGTVRSSFRVSPAAAESEGGLLVPQPYERLAEALRLQGMPGILLPLQPPPSLAVALQAGLVPAFEAALRRAPDARMAARLAAALLQPVWLAAHEGADDGLGWSWPQLQQLLAFAPPPAAAALVASLGKRLQLALDQAEAAVAPAAAGGGGGGSSAGRVVLTTPALMLARQLAAALPLMALVDLDAVGADGVGCFCTDSTDLAARALRAMSGSVFSRMPRRGGSGSSGGGGKASPAAVTARRLQWARVRLLLSHTLHRWLPALSRFARRLPGAELRRLVQCRLQEVDTSPEGCFDVMVACACVSKLLVWIQPPLLALAAAEHEVAVNWDREATLRNIARGGMPRLQAERAGCSSRLANWRRFLIHEVDVVGVLGAAIQVVLQLMPRPTLQFAMAAATGRPEPGMSGAMIILPMLLPALRTACNAAPDVLAEPLLHAAQQAPAAASGSPWSKVALQELFAMSTSQVRVTQDHEVMQGMRQVEDDVPQAVEGLREFARVHGAQAARAQFGGGPSARHACISSEGALGLAYFTPVSHLEVRQGAVAAAGMTNESGVFGLGPMRAGGAAAAASAVPADPPTPLRCCANPRCTNLAAAVGADSDAQLPLLNCGGCRGAAAYCGRGCQAAHWRAGHKEACAALRGEWR</sequence>
<dbReference type="InterPro" id="IPR039715">
    <property type="entry name" value="ZCCHC10"/>
</dbReference>
<dbReference type="Proteomes" id="UP000006906">
    <property type="component" value="Chromosome 16"/>
</dbReference>
<dbReference type="Pfam" id="PF01753">
    <property type="entry name" value="zf-MYND"/>
    <property type="match status" value="1"/>
</dbReference>
<dbReference type="PANTHER" id="PTHR13491">
    <property type="entry name" value="ZCCHC10 PROTEIN"/>
    <property type="match status" value="1"/>
</dbReference>
<protein>
    <recommendedName>
        <fullName evidence="5">MYND-type domain-containing protein</fullName>
    </recommendedName>
</protein>
<feature type="compositionally biased region" description="Gly residues" evidence="4">
    <location>
        <begin position="442"/>
        <end position="482"/>
    </location>
</feature>
<keyword evidence="7" id="KW-1185">Reference proteome</keyword>
<feature type="region of interest" description="Disordered" evidence="4">
    <location>
        <begin position="742"/>
        <end position="766"/>
    </location>
</feature>
<dbReference type="RefSeq" id="XP_042915354.1">
    <property type="nucleotide sequence ID" value="XM_043071712.1"/>
</dbReference>
<dbReference type="SUPFAM" id="SSF144232">
    <property type="entry name" value="HIT/MYND zinc finger-like"/>
    <property type="match status" value="1"/>
</dbReference>
<evidence type="ECO:0000256" key="4">
    <source>
        <dbReference type="SAM" id="MobiDB-lite"/>
    </source>
</evidence>
<feature type="region of interest" description="Disordered" evidence="4">
    <location>
        <begin position="101"/>
        <end position="136"/>
    </location>
</feature>
<dbReference type="GO" id="GO:0008270">
    <property type="term" value="F:zinc ion binding"/>
    <property type="evidence" value="ECO:0007669"/>
    <property type="project" value="UniProtKB-KW"/>
</dbReference>
<evidence type="ECO:0000256" key="2">
    <source>
        <dbReference type="ARBA" id="ARBA00022771"/>
    </source>
</evidence>
<feature type="compositionally biased region" description="Low complexity" evidence="4">
    <location>
        <begin position="648"/>
        <end position="663"/>
    </location>
</feature>
<keyword evidence="3" id="KW-0862">Zinc</keyword>
<accession>A0A2K3CSI7</accession>
<dbReference type="Gene3D" id="6.10.140.2220">
    <property type="match status" value="1"/>
</dbReference>
<evidence type="ECO:0000313" key="7">
    <source>
        <dbReference type="Proteomes" id="UP000006906"/>
    </source>
</evidence>
<organism evidence="6 7">
    <name type="scientific">Chlamydomonas reinhardtii</name>
    <name type="common">Chlamydomonas smithii</name>
    <dbReference type="NCBI Taxonomy" id="3055"/>
    <lineage>
        <taxon>Eukaryota</taxon>
        <taxon>Viridiplantae</taxon>
        <taxon>Chlorophyta</taxon>
        <taxon>core chlorophytes</taxon>
        <taxon>Chlorophyceae</taxon>
        <taxon>CS clade</taxon>
        <taxon>Chlamydomonadales</taxon>
        <taxon>Chlamydomonadaceae</taxon>
        <taxon>Chlamydomonas</taxon>
    </lineage>
</organism>
<keyword evidence="2" id="KW-0863">Zinc-finger</keyword>
<feature type="domain" description="MYND-type" evidence="5">
    <location>
        <begin position="1500"/>
        <end position="1533"/>
    </location>
</feature>
<feature type="compositionally biased region" description="Low complexity" evidence="4">
    <location>
        <begin position="306"/>
        <end position="324"/>
    </location>
</feature>
<feature type="region of interest" description="Disordered" evidence="4">
    <location>
        <begin position="643"/>
        <end position="679"/>
    </location>
</feature>
<evidence type="ECO:0000256" key="1">
    <source>
        <dbReference type="ARBA" id="ARBA00022723"/>
    </source>
</evidence>
<gene>
    <name evidence="6" type="ORF">CHLRE_16g691400v5</name>
</gene>
<dbReference type="EMBL" id="CM008977">
    <property type="protein sequence ID" value="PNW71254.1"/>
    <property type="molecule type" value="Genomic_DNA"/>
</dbReference>
<dbReference type="PANTHER" id="PTHR13491:SF0">
    <property type="entry name" value="ZINC FINGER CCHC DOMAIN-CONTAINING PROTEIN 10"/>
    <property type="match status" value="1"/>
</dbReference>
<dbReference type="InterPro" id="IPR002893">
    <property type="entry name" value="Znf_MYND"/>
</dbReference>
<feature type="compositionally biased region" description="Low complexity" evidence="4">
    <location>
        <begin position="101"/>
        <end position="132"/>
    </location>
</feature>
<dbReference type="Gramene" id="PNW71254">
    <property type="protein sequence ID" value="PNW71254"/>
    <property type="gene ID" value="CHLRE_16g691400v5"/>
</dbReference>
<feature type="region of interest" description="Disordered" evidence="4">
    <location>
        <begin position="441"/>
        <end position="484"/>
    </location>
</feature>
<dbReference type="InParanoid" id="A0A2K3CSI7"/>
<feature type="region of interest" description="Disordered" evidence="4">
    <location>
        <begin position="806"/>
        <end position="854"/>
    </location>
</feature>
<name>A0A2K3CSI7_CHLRE</name>
<evidence type="ECO:0000313" key="6">
    <source>
        <dbReference type="EMBL" id="PNW71254.1"/>
    </source>
</evidence>
<proteinExistence type="predicted"/>
<dbReference type="GeneID" id="66056813"/>
<dbReference type="OrthoDB" id="551166at2759"/>
<evidence type="ECO:0000259" key="5">
    <source>
        <dbReference type="Pfam" id="PF01753"/>
    </source>
</evidence>
<feature type="region of interest" description="Disordered" evidence="4">
    <location>
        <begin position="305"/>
        <end position="330"/>
    </location>
</feature>
<reference evidence="6 7" key="1">
    <citation type="journal article" date="2007" name="Science">
        <title>The Chlamydomonas genome reveals the evolution of key animal and plant functions.</title>
        <authorList>
            <person name="Merchant S.S."/>
            <person name="Prochnik S.E."/>
            <person name="Vallon O."/>
            <person name="Harris E.H."/>
            <person name="Karpowicz S.J."/>
            <person name="Witman G.B."/>
            <person name="Terry A."/>
            <person name="Salamov A."/>
            <person name="Fritz-Laylin L.K."/>
            <person name="Marechal-Drouard L."/>
            <person name="Marshall W.F."/>
            <person name="Qu L.H."/>
            <person name="Nelson D.R."/>
            <person name="Sanderfoot A.A."/>
            <person name="Spalding M.H."/>
            <person name="Kapitonov V.V."/>
            <person name="Ren Q."/>
            <person name="Ferris P."/>
            <person name="Lindquist E."/>
            <person name="Shapiro H."/>
            <person name="Lucas S.M."/>
            <person name="Grimwood J."/>
            <person name="Schmutz J."/>
            <person name="Cardol P."/>
            <person name="Cerutti H."/>
            <person name="Chanfreau G."/>
            <person name="Chen C.L."/>
            <person name="Cognat V."/>
            <person name="Croft M.T."/>
            <person name="Dent R."/>
            <person name="Dutcher S."/>
            <person name="Fernandez E."/>
            <person name="Fukuzawa H."/>
            <person name="Gonzalez-Ballester D."/>
            <person name="Gonzalez-Halphen D."/>
            <person name="Hallmann A."/>
            <person name="Hanikenne M."/>
            <person name="Hippler M."/>
            <person name="Inwood W."/>
            <person name="Jabbari K."/>
            <person name="Kalanon M."/>
            <person name="Kuras R."/>
            <person name="Lefebvre P.A."/>
            <person name="Lemaire S.D."/>
            <person name="Lobanov A.V."/>
            <person name="Lohr M."/>
            <person name="Manuell A."/>
            <person name="Meier I."/>
            <person name="Mets L."/>
            <person name="Mittag M."/>
            <person name="Mittelmeier T."/>
            <person name="Moroney J.V."/>
            <person name="Moseley J."/>
            <person name="Napoli C."/>
            <person name="Nedelcu A.M."/>
            <person name="Niyogi K."/>
            <person name="Novoselov S.V."/>
            <person name="Paulsen I.T."/>
            <person name="Pazour G."/>
            <person name="Purton S."/>
            <person name="Ral J.P."/>
            <person name="Riano-Pachon D.M."/>
            <person name="Riekhof W."/>
            <person name="Rymarquis L."/>
            <person name="Schroda M."/>
            <person name="Stern D."/>
            <person name="Umen J."/>
            <person name="Willows R."/>
            <person name="Wilson N."/>
            <person name="Zimmer S.L."/>
            <person name="Allmer J."/>
            <person name="Balk J."/>
            <person name="Bisova K."/>
            <person name="Chen C.J."/>
            <person name="Elias M."/>
            <person name="Gendler K."/>
            <person name="Hauser C."/>
            <person name="Lamb M.R."/>
            <person name="Ledford H."/>
            <person name="Long J.C."/>
            <person name="Minagawa J."/>
            <person name="Page M.D."/>
            <person name="Pan J."/>
            <person name="Pootakham W."/>
            <person name="Roje S."/>
            <person name="Rose A."/>
            <person name="Stahlberg E."/>
            <person name="Terauchi A.M."/>
            <person name="Yang P."/>
            <person name="Ball S."/>
            <person name="Bowler C."/>
            <person name="Dieckmann C.L."/>
            <person name="Gladyshev V.N."/>
            <person name="Green P."/>
            <person name="Jorgensen R."/>
            <person name="Mayfield S."/>
            <person name="Mueller-Roeber B."/>
            <person name="Rajamani S."/>
            <person name="Sayre R.T."/>
            <person name="Brokstein P."/>
            <person name="Dubchak I."/>
            <person name="Goodstein D."/>
            <person name="Hornick L."/>
            <person name="Huang Y.W."/>
            <person name="Jhaveri J."/>
            <person name="Luo Y."/>
            <person name="Martinez D."/>
            <person name="Ngau W.C."/>
            <person name="Otillar B."/>
            <person name="Poliakov A."/>
            <person name="Porter A."/>
            <person name="Szajkowski L."/>
            <person name="Werner G."/>
            <person name="Zhou K."/>
            <person name="Grigoriev I.V."/>
            <person name="Rokhsar D.S."/>
            <person name="Grossman A.R."/>
        </authorList>
    </citation>
    <scope>NUCLEOTIDE SEQUENCE [LARGE SCALE GENOMIC DNA]</scope>
    <source>
        <strain evidence="7">CC-503</strain>
    </source>
</reference>
<keyword evidence="1" id="KW-0479">Metal-binding</keyword>